<keyword evidence="5" id="KW-0158">Chromosome</keyword>
<evidence type="ECO:0000259" key="19">
    <source>
        <dbReference type="PROSITE" id="PS51215"/>
    </source>
</evidence>
<dbReference type="Pfam" id="PF17907">
    <property type="entry name" value="AWS"/>
    <property type="match status" value="1"/>
</dbReference>
<dbReference type="InterPro" id="IPR050777">
    <property type="entry name" value="SET2_Histone-Lys_MeTrsfase"/>
</dbReference>
<dbReference type="InterPro" id="IPR013257">
    <property type="entry name" value="SRI"/>
</dbReference>
<dbReference type="Gene3D" id="2.20.70.10">
    <property type="match status" value="1"/>
</dbReference>
<evidence type="ECO:0000256" key="1">
    <source>
        <dbReference type="ARBA" id="ARBA00004123"/>
    </source>
</evidence>
<feature type="compositionally biased region" description="Low complexity" evidence="15">
    <location>
        <begin position="802"/>
        <end position="812"/>
    </location>
</feature>
<evidence type="ECO:0000259" key="16">
    <source>
        <dbReference type="PROSITE" id="PS50020"/>
    </source>
</evidence>
<feature type="compositionally biased region" description="Basic and acidic residues" evidence="15">
    <location>
        <begin position="124"/>
        <end position="133"/>
    </location>
</feature>
<evidence type="ECO:0000256" key="14">
    <source>
        <dbReference type="ARBA" id="ARBA00047545"/>
    </source>
</evidence>
<evidence type="ECO:0000256" key="6">
    <source>
        <dbReference type="ARBA" id="ARBA00022491"/>
    </source>
</evidence>
<sequence length="992" mass="109026">MADDHASPTSTSARPRSPPSTTLQNDSTSSSSLADHTFNSRNVPVTSSLSLFTSVVDDSIMSIAPVASTSALGSPDDAPPPTRSRSRSGSMASASKVKEDPAEEDESGSVDMDQGNETSDDEADVKPIAKVEHDDEDEEEEEVKPMRRPAKKPKKVQVVSEPQLISDLPLAEDQAGRSYTEISDCTYANKTLGNLAYFDEDSTRCECSYTAGLPDIEQACGEESQCVNRLMQIECVAGDCRCGQRCQNQRCVLRMFGRIQLGFANRLTAIACNGCLFRFQKKEYAKIEIVKTEKKGFGVRATQDMTADTFVYEYVGEVIGPTVFAKRMKDYGNEGVKHFYFMALDKDIFIDATKKGGKGRFLNHSCNPNCFVAKWTIGKKMRMGIFTKRSIKANEELTFNYNVDRYGHVAQECYCGEPNCVGFIGGKTQTDIGGMDDLYLDALGIAEEVEALGLRGTKKKKGKKLDEDFLPQLRPIDIDEVPKVSAAVRQSIQTRRILEKLLTRIQMTNDAEVLSDLLRLHGFNLMTHILKEYPADERVITLDLEILTKWELKTRNKVESSKIEPCVKACLLVENKNIQTLAQNLLDYWDSLEMGYRIPRAIRTESTTSVNGANGDASALNGGHGDGGSSTPANERKRYLGGEHSIDQIAKRARAEEEAKAHDLDTPRRPAWVKPSATVAPTPPASGLPRGWKKHIDKNTGDPYYENTLTREVQWTLPTKHLEPVSSALRSSSSTFHRASTSSEAVHTPVATKMKAIDVNEIIAQVQRETEAVAAREEKERLKRELELKQAELEKLKKKKSSSLSRSTSSSANGHSTGTAKDKKVMALFSSVVVQVMSNYKGALDPDQFKKRAKEVTILLCEKEKKHPSYDKEPYDTLSPEKMSKVKAFTKDWIKKLIERKRAQNANGGGRSKSSSSTPGGTGAASPNMALGTSSPSTPMTGSIPKGLDSPSDKASPRSGGYVSSHLAGLGNTIFNSPHHRPTSNLSKTSPP</sequence>
<dbReference type="SMART" id="SM00456">
    <property type="entry name" value="WW"/>
    <property type="match status" value="1"/>
</dbReference>
<keyword evidence="9" id="KW-0949">S-adenosyl-L-methionine</keyword>
<proteinExistence type="predicted"/>
<feature type="compositionally biased region" description="Low complexity" evidence="15">
    <location>
        <begin position="7"/>
        <end position="22"/>
    </location>
</feature>
<dbReference type="InterPro" id="IPR006560">
    <property type="entry name" value="AWS_dom"/>
</dbReference>
<evidence type="ECO:0000313" key="21">
    <source>
        <dbReference type="Proteomes" id="UP000198372"/>
    </source>
</evidence>
<dbReference type="InterPro" id="IPR001214">
    <property type="entry name" value="SET_dom"/>
</dbReference>
<keyword evidence="8" id="KW-0808">Transferase</keyword>
<name>A0A238FH64_9BASI</name>
<evidence type="ECO:0000256" key="11">
    <source>
        <dbReference type="ARBA" id="ARBA00023163"/>
    </source>
</evidence>
<accession>A0A238FH64</accession>
<dbReference type="SMART" id="SM00570">
    <property type="entry name" value="AWS"/>
    <property type="match status" value="1"/>
</dbReference>
<keyword evidence="12" id="KW-0539">Nucleus</keyword>
<evidence type="ECO:0000256" key="12">
    <source>
        <dbReference type="ARBA" id="ARBA00023242"/>
    </source>
</evidence>
<feature type="domain" description="AWS" evidence="19">
    <location>
        <begin position="200"/>
        <end position="255"/>
    </location>
</feature>
<dbReference type="OrthoDB" id="422362at2759"/>
<evidence type="ECO:0000256" key="2">
    <source>
        <dbReference type="ARBA" id="ARBA00004286"/>
    </source>
</evidence>
<dbReference type="InterPro" id="IPR044437">
    <property type="entry name" value="SETD2/Set2_SET"/>
</dbReference>
<evidence type="ECO:0000256" key="8">
    <source>
        <dbReference type="ARBA" id="ARBA00022679"/>
    </source>
</evidence>
<dbReference type="Pfam" id="PF00397">
    <property type="entry name" value="WW"/>
    <property type="match status" value="1"/>
</dbReference>
<evidence type="ECO:0000256" key="4">
    <source>
        <dbReference type="ARBA" id="ARBA00018028"/>
    </source>
</evidence>
<keyword evidence="7" id="KW-0489">Methyltransferase</keyword>
<feature type="region of interest" description="Disordered" evidence="15">
    <location>
        <begin position="901"/>
        <end position="992"/>
    </location>
</feature>
<evidence type="ECO:0000256" key="7">
    <source>
        <dbReference type="ARBA" id="ARBA00022603"/>
    </source>
</evidence>
<dbReference type="EMBL" id="FMSP01000017">
    <property type="protein sequence ID" value="SCV73160.1"/>
    <property type="molecule type" value="Genomic_DNA"/>
</dbReference>
<dbReference type="EC" id="2.1.1.359" evidence="3"/>
<dbReference type="PROSITE" id="PS50280">
    <property type="entry name" value="SET"/>
    <property type="match status" value="1"/>
</dbReference>
<dbReference type="GO" id="GO:0005634">
    <property type="term" value="C:nucleus"/>
    <property type="evidence" value="ECO:0007669"/>
    <property type="project" value="UniProtKB-SubCell"/>
</dbReference>
<feature type="region of interest" description="Disordered" evidence="15">
    <location>
        <begin position="66"/>
        <end position="160"/>
    </location>
</feature>
<dbReference type="InterPro" id="IPR036020">
    <property type="entry name" value="WW_dom_sf"/>
</dbReference>
<evidence type="ECO:0000256" key="13">
    <source>
        <dbReference type="ARBA" id="ARBA00030091"/>
    </source>
</evidence>
<dbReference type="SUPFAM" id="SSF82199">
    <property type="entry name" value="SET domain"/>
    <property type="match status" value="1"/>
</dbReference>
<dbReference type="SMART" id="SM00317">
    <property type="entry name" value="SET"/>
    <property type="match status" value="1"/>
</dbReference>
<dbReference type="GO" id="GO:0005694">
    <property type="term" value="C:chromosome"/>
    <property type="evidence" value="ECO:0007669"/>
    <property type="project" value="UniProtKB-SubCell"/>
</dbReference>
<feature type="compositionally biased region" description="Polar residues" evidence="15">
    <location>
        <begin position="983"/>
        <end position="992"/>
    </location>
</feature>
<feature type="region of interest" description="Disordered" evidence="15">
    <location>
        <begin position="607"/>
        <end position="638"/>
    </location>
</feature>
<dbReference type="STRING" id="269621.A0A238FH64"/>
<keyword evidence="6" id="KW-0678">Repressor</keyword>
<organism evidence="20 21">
    <name type="scientific">Microbotryum intermedium</name>
    <dbReference type="NCBI Taxonomy" id="269621"/>
    <lineage>
        <taxon>Eukaryota</taxon>
        <taxon>Fungi</taxon>
        <taxon>Dikarya</taxon>
        <taxon>Basidiomycota</taxon>
        <taxon>Pucciniomycotina</taxon>
        <taxon>Microbotryomycetes</taxon>
        <taxon>Microbotryales</taxon>
        <taxon>Microbotryaceae</taxon>
        <taxon>Microbotryum</taxon>
    </lineage>
</organism>
<evidence type="ECO:0000256" key="3">
    <source>
        <dbReference type="ARBA" id="ARBA00012178"/>
    </source>
</evidence>
<dbReference type="GO" id="GO:0140955">
    <property type="term" value="F:histone H3K36 trimethyltransferase activity"/>
    <property type="evidence" value="ECO:0007669"/>
    <property type="project" value="UniProtKB-EC"/>
</dbReference>
<evidence type="ECO:0000259" key="18">
    <source>
        <dbReference type="PROSITE" id="PS50868"/>
    </source>
</evidence>
<feature type="domain" description="SET" evidence="17">
    <location>
        <begin position="285"/>
        <end position="402"/>
    </location>
</feature>
<dbReference type="PROSITE" id="PS50020">
    <property type="entry name" value="WW_DOMAIN_2"/>
    <property type="match status" value="1"/>
</dbReference>
<feature type="region of interest" description="Disordered" evidence="15">
    <location>
        <begin position="674"/>
        <end position="695"/>
    </location>
</feature>
<dbReference type="CDD" id="cd19172">
    <property type="entry name" value="SET_SETD2"/>
    <property type="match status" value="1"/>
</dbReference>
<dbReference type="Proteomes" id="UP000198372">
    <property type="component" value="Unassembled WGS sequence"/>
</dbReference>
<evidence type="ECO:0000256" key="10">
    <source>
        <dbReference type="ARBA" id="ARBA00023015"/>
    </source>
</evidence>
<dbReference type="Pfam" id="PF00856">
    <property type="entry name" value="SET"/>
    <property type="match status" value="1"/>
</dbReference>
<feature type="domain" description="Post-SET" evidence="18">
    <location>
        <begin position="409"/>
        <end position="425"/>
    </location>
</feature>
<keyword evidence="10" id="KW-0805">Transcription regulation</keyword>
<dbReference type="PROSITE" id="PS50868">
    <property type="entry name" value="POST_SET"/>
    <property type="match status" value="1"/>
</dbReference>
<comment type="subcellular location">
    <subcellularLocation>
        <location evidence="2">Chromosome</location>
    </subcellularLocation>
    <subcellularLocation>
        <location evidence="1">Nucleus</location>
    </subcellularLocation>
</comment>
<dbReference type="Pfam" id="PF08236">
    <property type="entry name" value="SRI"/>
    <property type="match status" value="1"/>
</dbReference>
<feature type="compositionally biased region" description="Low complexity" evidence="15">
    <location>
        <begin position="912"/>
        <end position="943"/>
    </location>
</feature>
<evidence type="ECO:0000259" key="17">
    <source>
        <dbReference type="PROSITE" id="PS50280"/>
    </source>
</evidence>
<protein>
    <recommendedName>
        <fullName evidence="4">Histone-lysine N-methyltransferase, H3 lysine-36 specific</fullName>
        <ecNumber evidence="3">2.1.1.359</ecNumber>
    </recommendedName>
    <alternativeName>
        <fullName evidence="13">SET domain-containing protein 2</fullName>
    </alternativeName>
</protein>
<dbReference type="InterPro" id="IPR046341">
    <property type="entry name" value="SET_dom_sf"/>
</dbReference>
<dbReference type="Gene3D" id="1.10.1740.100">
    <property type="entry name" value="Set2, Rpb1 interacting domain"/>
    <property type="match status" value="1"/>
</dbReference>
<dbReference type="PROSITE" id="PS51568">
    <property type="entry name" value="SAM_MT43_SET2_1"/>
    <property type="match status" value="1"/>
</dbReference>
<keyword evidence="11" id="KW-0804">Transcription</keyword>
<reference evidence="21" key="1">
    <citation type="submission" date="2016-09" db="EMBL/GenBank/DDBJ databases">
        <authorList>
            <person name="Jeantristanb JTB J.-T."/>
            <person name="Ricardo R."/>
        </authorList>
    </citation>
    <scope>NUCLEOTIDE SEQUENCE [LARGE SCALE GENOMIC DNA]</scope>
</reference>
<dbReference type="PANTHER" id="PTHR22884">
    <property type="entry name" value="SET DOMAIN PROTEINS"/>
    <property type="match status" value="1"/>
</dbReference>
<feature type="domain" description="WW" evidence="16">
    <location>
        <begin position="686"/>
        <end position="720"/>
    </location>
</feature>
<dbReference type="CDD" id="cd00201">
    <property type="entry name" value="WW"/>
    <property type="match status" value="1"/>
</dbReference>
<keyword evidence="21" id="KW-1185">Reference proteome</keyword>
<dbReference type="SUPFAM" id="SSF51045">
    <property type="entry name" value="WW domain"/>
    <property type="match status" value="1"/>
</dbReference>
<evidence type="ECO:0000256" key="15">
    <source>
        <dbReference type="SAM" id="MobiDB-lite"/>
    </source>
</evidence>
<evidence type="ECO:0000313" key="20">
    <source>
        <dbReference type="EMBL" id="SCV73160.1"/>
    </source>
</evidence>
<evidence type="ECO:0000256" key="5">
    <source>
        <dbReference type="ARBA" id="ARBA00022454"/>
    </source>
</evidence>
<evidence type="ECO:0000256" key="9">
    <source>
        <dbReference type="ARBA" id="ARBA00022691"/>
    </source>
</evidence>
<feature type="region of interest" description="Disordered" evidence="15">
    <location>
        <begin position="797"/>
        <end position="819"/>
    </location>
</feature>
<dbReference type="InterPro" id="IPR001202">
    <property type="entry name" value="WW_dom"/>
</dbReference>
<dbReference type="GO" id="GO:0006355">
    <property type="term" value="P:regulation of DNA-templated transcription"/>
    <property type="evidence" value="ECO:0007669"/>
    <property type="project" value="InterPro"/>
</dbReference>
<dbReference type="InterPro" id="IPR003616">
    <property type="entry name" value="Post-SET_dom"/>
</dbReference>
<dbReference type="InterPro" id="IPR038190">
    <property type="entry name" value="SRI_sf"/>
</dbReference>
<feature type="region of interest" description="Disordered" evidence="15">
    <location>
        <begin position="1"/>
        <end position="47"/>
    </location>
</feature>
<dbReference type="SMART" id="SM00508">
    <property type="entry name" value="PostSET"/>
    <property type="match status" value="1"/>
</dbReference>
<gene>
    <name evidence="20" type="ORF">BQ2448_7085</name>
</gene>
<dbReference type="PROSITE" id="PS51215">
    <property type="entry name" value="AWS"/>
    <property type="match status" value="1"/>
</dbReference>
<feature type="compositionally biased region" description="Polar residues" evidence="15">
    <location>
        <begin position="23"/>
        <end position="45"/>
    </location>
</feature>
<dbReference type="AlphaFoldDB" id="A0A238FH64"/>
<comment type="catalytic activity">
    <reaction evidence="14">
        <text>L-lysyl(36)-[histone H3] + 3 S-adenosyl-L-methionine = N(6),N(6),N(6)-trimethyl-L-lysyl(36)-[histone H3] + 3 S-adenosyl-L-homocysteine + 3 H(+)</text>
        <dbReference type="Rhea" id="RHEA:60324"/>
        <dbReference type="Rhea" id="RHEA-COMP:9785"/>
        <dbReference type="Rhea" id="RHEA-COMP:15536"/>
        <dbReference type="ChEBI" id="CHEBI:15378"/>
        <dbReference type="ChEBI" id="CHEBI:29969"/>
        <dbReference type="ChEBI" id="CHEBI:57856"/>
        <dbReference type="ChEBI" id="CHEBI:59789"/>
        <dbReference type="ChEBI" id="CHEBI:61961"/>
        <dbReference type="EC" id="2.1.1.359"/>
    </reaction>
</comment>
<dbReference type="InterPro" id="IPR025788">
    <property type="entry name" value="Set2_fungi"/>
</dbReference>
<dbReference type="GO" id="GO:0032259">
    <property type="term" value="P:methylation"/>
    <property type="evidence" value="ECO:0007669"/>
    <property type="project" value="UniProtKB-KW"/>
</dbReference>
<feature type="compositionally biased region" description="Basic residues" evidence="15">
    <location>
        <begin position="146"/>
        <end position="155"/>
    </location>
</feature>
<dbReference type="Gene3D" id="2.170.270.10">
    <property type="entry name" value="SET domain"/>
    <property type="match status" value="1"/>
</dbReference>